<sequence length="281" mass="33129">MQEVSNILNKTLDEVIEWYISSDIYTDDISELRDNKPKITSSKQKPYGSYNRRKQLITICSDFLSVVIKKPQVDIDLHSYYLPKLGRYIEHAYISNKSALFVIVLHEVGHHIQNLRRKSIYQQYIHRVSWLNDRTYSNGKSIKTIECETTYNELVWFELSGNVIYIQEISNDRDKVREIFKNSSLKIEPYVWSGTKSPRTKTKWCLEYYCLHHSNLELLSKGFIKYKDEVCECKIYKNNSKSNSSYVFHMPAKSIVIKNIRYKNMSINKTIGSVIKNLHTN</sequence>
<organism evidence="1 2">
    <name type="scientific">Tenacibaculum phage PTm1</name>
    <dbReference type="NCBI Taxonomy" id="2547425"/>
    <lineage>
        <taxon>Viruses</taxon>
        <taxon>Duplodnaviria</taxon>
        <taxon>Heunggongvirae</taxon>
        <taxon>Uroviricota</taxon>
        <taxon>Caudoviricetes</taxon>
        <taxon>Shirahamavirus</taxon>
        <taxon>Shirahamavirus PTm1</taxon>
    </lineage>
</organism>
<keyword evidence="2" id="KW-1185">Reference proteome</keyword>
<dbReference type="EMBL" id="AP019524">
    <property type="protein sequence ID" value="BBI90545.1"/>
    <property type="molecule type" value="Genomic_DNA"/>
</dbReference>
<proteinExistence type="predicted"/>
<evidence type="ECO:0000313" key="2">
    <source>
        <dbReference type="Proteomes" id="UP000422648"/>
    </source>
</evidence>
<dbReference type="Proteomes" id="UP000422648">
    <property type="component" value="Segment"/>
</dbReference>
<dbReference type="KEGG" id="vg:55802958"/>
<accession>A0A5S9HX93</accession>
<name>A0A5S9HX93_9CAUD</name>
<evidence type="ECO:0000313" key="1">
    <source>
        <dbReference type="EMBL" id="BBI90545.1"/>
    </source>
</evidence>
<dbReference type="GeneID" id="55802958"/>
<dbReference type="RefSeq" id="YP_009873837.1">
    <property type="nucleotide sequence ID" value="NC_049340.1"/>
</dbReference>
<reference evidence="1 2" key="1">
    <citation type="journal article" date="2019" name="Arch. Virol.">
        <title>A novel jumbo Tenacibaculum maritimum lytic phage with head-fiber-like appendages.</title>
        <authorList>
            <person name="Kawato Y."/>
            <person name="Istiqomah I."/>
            <person name="Gaafar A.Y."/>
            <person name="Hanaoka M."/>
            <person name="Ishimaru K."/>
            <person name="Yasuike M."/>
            <person name="Nishiki I."/>
            <person name="Nakamura Y."/>
            <person name="Fujiwara A."/>
            <person name="Nakai T."/>
        </authorList>
    </citation>
    <scope>NUCLEOTIDE SEQUENCE [LARGE SCALE GENOMIC DNA]</scope>
    <source>
        <strain evidence="1 2">PTm1</strain>
    </source>
</reference>
<protein>
    <submittedName>
        <fullName evidence="1">Uncharacterized protein</fullName>
    </submittedName>
</protein>